<dbReference type="SMART" id="SM00184">
    <property type="entry name" value="RING"/>
    <property type="match status" value="2"/>
</dbReference>
<evidence type="ECO:0000256" key="3">
    <source>
        <dbReference type="ARBA" id="ARBA00022833"/>
    </source>
</evidence>
<evidence type="ECO:0000313" key="8">
    <source>
        <dbReference type="Proteomes" id="UP000008281"/>
    </source>
</evidence>
<dbReference type="STRING" id="31234.E3NBJ3"/>
<keyword evidence="1" id="KW-0479">Metal-binding</keyword>
<dbReference type="InterPro" id="IPR013083">
    <property type="entry name" value="Znf_RING/FYVE/PHD"/>
</dbReference>
<feature type="domain" description="RING-type" evidence="6">
    <location>
        <begin position="138"/>
        <end position="186"/>
    </location>
</feature>
<dbReference type="HOGENOM" id="CLU_1195815_0_0_1"/>
<dbReference type="Proteomes" id="UP000008281">
    <property type="component" value="Unassembled WGS sequence"/>
</dbReference>
<accession>E3NBJ3</accession>
<dbReference type="EMBL" id="DS268586">
    <property type="protein sequence ID" value="EFO92025.1"/>
    <property type="molecule type" value="Genomic_DNA"/>
</dbReference>
<dbReference type="Gene3D" id="3.30.40.10">
    <property type="entry name" value="Zinc/RING finger domain, C3HC4 (zinc finger)"/>
    <property type="match status" value="2"/>
</dbReference>
<dbReference type="OrthoDB" id="5875010at2759"/>
<keyword evidence="5" id="KW-0812">Transmembrane</keyword>
<feature type="transmembrane region" description="Helical" evidence="5">
    <location>
        <begin position="34"/>
        <end position="55"/>
    </location>
</feature>
<dbReference type="InterPro" id="IPR052667">
    <property type="entry name" value="E3_ubiquitin-ligase_RING"/>
</dbReference>
<organism evidence="8">
    <name type="scientific">Caenorhabditis remanei</name>
    <name type="common">Caenorhabditis vulgaris</name>
    <dbReference type="NCBI Taxonomy" id="31234"/>
    <lineage>
        <taxon>Eukaryota</taxon>
        <taxon>Metazoa</taxon>
        <taxon>Ecdysozoa</taxon>
        <taxon>Nematoda</taxon>
        <taxon>Chromadorea</taxon>
        <taxon>Rhabditida</taxon>
        <taxon>Rhabditina</taxon>
        <taxon>Rhabditomorpha</taxon>
        <taxon>Rhabditoidea</taxon>
        <taxon>Rhabditidae</taxon>
        <taxon>Peloderinae</taxon>
        <taxon>Caenorhabditis</taxon>
    </lineage>
</organism>
<evidence type="ECO:0000256" key="1">
    <source>
        <dbReference type="ARBA" id="ARBA00022723"/>
    </source>
</evidence>
<dbReference type="AlphaFoldDB" id="E3NBJ3"/>
<evidence type="ECO:0000256" key="5">
    <source>
        <dbReference type="SAM" id="Phobius"/>
    </source>
</evidence>
<gene>
    <name evidence="7" type="ORF">CRE_10616</name>
</gene>
<keyword evidence="3" id="KW-0862">Zinc</keyword>
<keyword evidence="5" id="KW-0472">Membrane</keyword>
<evidence type="ECO:0000256" key="2">
    <source>
        <dbReference type="ARBA" id="ARBA00022771"/>
    </source>
</evidence>
<feature type="domain" description="RING-type" evidence="6">
    <location>
        <begin position="69"/>
        <end position="107"/>
    </location>
</feature>
<dbReference type="OMA" id="TETHYPL"/>
<dbReference type="InParanoid" id="E3NBJ3"/>
<keyword evidence="5" id="KW-1133">Transmembrane helix</keyword>
<protein>
    <recommendedName>
        <fullName evidence="6">RING-type domain-containing protein</fullName>
    </recommendedName>
</protein>
<evidence type="ECO:0000259" key="6">
    <source>
        <dbReference type="PROSITE" id="PS50089"/>
    </source>
</evidence>
<evidence type="ECO:0000256" key="4">
    <source>
        <dbReference type="PROSITE-ProRule" id="PRU00175"/>
    </source>
</evidence>
<dbReference type="PROSITE" id="PS00518">
    <property type="entry name" value="ZF_RING_1"/>
    <property type="match status" value="2"/>
</dbReference>
<dbReference type="FunCoup" id="E3NBJ3">
    <property type="interactions" value="21"/>
</dbReference>
<keyword evidence="2 4" id="KW-0863">Zinc-finger</keyword>
<dbReference type="GO" id="GO:0008270">
    <property type="term" value="F:zinc ion binding"/>
    <property type="evidence" value="ECO:0007669"/>
    <property type="project" value="UniProtKB-KW"/>
</dbReference>
<name>E3NBJ3_CAERE</name>
<dbReference type="SUPFAM" id="SSF57850">
    <property type="entry name" value="RING/U-box"/>
    <property type="match status" value="2"/>
</dbReference>
<dbReference type="PROSITE" id="PS50089">
    <property type="entry name" value="ZF_RING_2"/>
    <property type="match status" value="2"/>
</dbReference>
<dbReference type="Pfam" id="PF14634">
    <property type="entry name" value="zf-RING_5"/>
    <property type="match status" value="2"/>
</dbReference>
<keyword evidence="8" id="KW-1185">Reference proteome</keyword>
<sequence>MKQYKRNVFTILIAYFLIMVITLVIIITLKQVDYVIAIFHSINGMVFPIAAYDYFLIINENVPSDPIECEICNLEYTETHYPLIFKECGHTFCESCVKNLQHCPTCRITVVPNILDMKINSPLLKLALGKENPEVSECARCHHPYNSEFRIPRILTGCGHTVCQECIQMEIGHRFLHFDMECPFCRNVTRVPDGSISKLPKNFAVCSVIEELRARNYNNYYSDFYTFLVKNE</sequence>
<evidence type="ECO:0000313" key="7">
    <source>
        <dbReference type="EMBL" id="EFO92025.1"/>
    </source>
</evidence>
<dbReference type="InterPro" id="IPR017907">
    <property type="entry name" value="Znf_RING_CS"/>
</dbReference>
<reference evidence="7" key="1">
    <citation type="submission" date="2007-07" db="EMBL/GenBank/DDBJ databases">
        <title>PCAP assembly of the Caenorhabditis remanei genome.</title>
        <authorList>
            <consortium name="The Caenorhabditis remanei Sequencing Consortium"/>
            <person name="Wilson R.K."/>
        </authorList>
    </citation>
    <scope>NUCLEOTIDE SEQUENCE [LARGE SCALE GENOMIC DNA]</scope>
    <source>
        <strain evidence="7">PB4641</strain>
    </source>
</reference>
<dbReference type="InterPro" id="IPR001841">
    <property type="entry name" value="Znf_RING"/>
</dbReference>
<proteinExistence type="predicted"/>
<dbReference type="PANTHER" id="PTHR47156:SF10">
    <property type="entry name" value="E3 UBIQUITIN-PROTEIN LIGASE TRIM-21-RELATED"/>
    <property type="match status" value="1"/>
</dbReference>
<feature type="transmembrane region" description="Helical" evidence="5">
    <location>
        <begin position="7"/>
        <end position="28"/>
    </location>
</feature>
<dbReference type="PANTHER" id="PTHR47156">
    <property type="entry name" value="PROTEIN CBG20824"/>
    <property type="match status" value="1"/>
</dbReference>